<dbReference type="InterPro" id="IPR052016">
    <property type="entry name" value="Bact_Sigma-Reg"/>
</dbReference>
<protein>
    <submittedName>
        <fullName evidence="4">SpoIIE family protein phosphatase</fullName>
    </submittedName>
</protein>
<keyword evidence="1" id="KW-0378">Hydrolase</keyword>
<dbReference type="SMART" id="SM00331">
    <property type="entry name" value="PP2C_SIG"/>
    <property type="match status" value="1"/>
</dbReference>
<dbReference type="Gene3D" id="3.30.565.10">
    <property type="entry name" value="Histidine kinase-like ATPase, C-terminal domain"/>
    <property type="match status" value="1"/>
</dbReference>
<dbReference type="InterPro" id="IPR036457">
    <property type="entry name" value="PPM-type-like_dom_sf"/>
</dbReference>
<dbReference type="InterPro" id="IPR036890">
    <property type="entry name" value="HATPase_C_sf"/>
</dbReference>
<dbReference type="EMBL" id="JBFATE010000008">
    <property type="protein sequence ID" value="MEV5247650.1"/>
    <property type="molecule type" value="Genomic_DNA"/>
</dbReference>
<dbReference type="CDD" id="cd16936">
    <property type="entry name" value="HATPase_RsbW-like"/>
    <property type="match status" value="1"/>
</dbReference>
<feature type="domain" description="PPM-type phosphatase" evidence="3">
    <location>
        <begin position="497"/>
        <end position="737"/>
    </location>
</feature>
<dbReference type="InterPro" id="IPR003594">
    <property type="entry name" value="HATPase_dom"/>
</dbReference>
<feature type="region of interest" description="Disordered" evidence="2">
    <location>
        <begin position="308"/>
        <end position="417"/>
    </location>
</feature>
<gene>
    <name evidence="4" type="ORF">AB0K95_20640</name>
</gene>
<feature type="compositionally biased region" description="Polar residues" evidence="2">
    <location>
        <begin position="7"/>
        <end position="29"/>
    </location>
</feature>
<sequence>MRAIPTQRETTSCTSDVRGSTRVETTLSGSPLAPGSARALLRKALTEWTQSTADGADLLTGRVGDDAALVASELVTNAVVHAGTEVRLTCRLEEDTGALVVEVADLHPSRPPRDDAAETPSHDLPEYGRGLRLVAALAESWGVTYRAGSKTVWARLPTREEAPLDQPAAYAGERAPARDLRAAALLASDPLDPLTPRGHTGLRDGPRDAWRAASYGDDWLARRPGRDGAWLGRGALSFLAEASDLLAGQLDEDLVASLTGQLIVPRLADWCAVWLEDEATAHGGRPGAGGRLARVWHASEHLVEELSRALERTPPPQADDPLGTGPVRYPWPRATAMEGGDPATPDRPGRAGGPVAEGADGPAPAASGETDGPASGVYGEADGPASGVSGYGDGPASAVSGHADEPPSGEAEGPALAPPGSALAYRLVAGGRPLGTLVIGRGGIDRFPDEITGLVEDLGRRVALAIGAARQYARQATISAVLQRGLLPGAVAEIPGVRSALVHEPCDKGGPSGDFYDLFPAGHGRWCFAVGDVQGKGPEAAVVIGLVRPWLRLLAREGYRVADVLDRLNQLLLDDATEAADAAARALVAAGARPTAPGDGPQTRFLSLLYGELVPFDGGVRCTLASAGHPLPLLLDPEGGVRAVAQPQTLLGVVEDAGYSGETFEMYSGDTLLCVTDGVTERRSGSRQFDDGDGLARALAGCAGMEAGAIADRITRLVHEFGARPPADDMALLVLQAE</sequence>
<dbReference type="Gene3D" id="3.60.40.10">
    <property type="entry name" value="PPM-type phosphatase domain"/>
    <property type="match status" value="1"/>
</dbReference>
<dbReference type="PANTHER" id="PTHR43156:SF2">
    <property type="entry name" value="STAGE II SPORULATION PROTEIN E"/>
    <property type="match status" value="1"/>
</dbReference>
<accession>A0ABV3JHL3</accession>
<dbReference type="Pfam" id="PF13581">
    <property type="entry name" value="HATPase_c_2"/>
    <property type="match status" value="1"/>
</dbReference>
<dbReference type="PANTHER" id="PTHR43156">
    <property type="entry name" value="STAGE II SPORULATION PROTEIN E-RELATED"/>
    <property type="match status" value="1"/>
</dbReference>
<feature type="compositionally biased region" description="Low complexity" evidence="2">
    <location>
        <begin position="406"/>
        <end position="417"/>
    </location>
</feature>
<dbReference type="InterPro" id="IPR001932">
    <property type="entry name" value="PPM-type_phosphatase-like_dom"/>
</dbReference>
<evidence type="ECO:0000313" key="4">
    <source>
        <dbReference type="EMBL" id="MEV5247650.1"/>
    </source>
</evidence>
<organism evidence="4 5">
    <name type="scientific">Streptomyces werraensis</name>
    <dbReference type="NCBI Taxonomy" id="68284"/>
    <lineage>
        <taxon>Bacteria</taxon>
        <taxon>Bacillati</taxon>
        <taxon>Actinomycetota</taxon>
        <taxon>Actinomycetes</taxon>
        <taxon>Kitasatosporales</taxon>
        <taxon>Streptomycetaceae</taxon>
        <taxon>Streptomyces</taxon>
    </lineage>
</organism>
<dbReference type="Proteomes" id="UP001552527">
    <property type="component" value="Unassembled WGS sequence"/>
</dbReference>
<name>A0ABV3JHL3_9ACTN</name>
<dbReference type="InterPro" id="IPR029016">
    <property type="entry name" value="GAF-like_dom_sf"/>
</dbReference>
<dbReference type="SUPFAM" id="SSF55874">
    <property type="entry name" value="ATPase domain of HSP90 chaperone/DNA topoisomerase II/histidine kinase"/>
    <property type="match status" value="1"/>
</dbReference>
<evidence type="ECO:0000256" key="2">
    <source>
        <dbReference type="SAM" id="MobiDB-lite"/>
    </source>
</evidence>
<dbReference type="RefSeq" id="WP_364023784.1">
    <property type="nucleotide sequence ID" value="NZ_JBFATE010000008.1"/>
</dbReference>
<dbReference type="SUPFAM" id="SSF55781">
    <property type="entry name" value="GAF domain-like"/>
    <property type="match status" value="1"/>
</dbReference>
<dbReference type="Gene3D" id="3.30.450.40">
    <property type="match status" value="1"/>
</dbReference>
<dbReference type="Pfam" id="PF07228">
    <property type="entry name" value="SpoIIE"/>
    <property type="match status" value="1"/>
</dbReference>
<comment type="caution">
    <text evidence="4">The sequence shown here is derived from an EMBL/GenBank/DDBJ whole genome shotgun (WGS) entry which is preliminary data.</text>
</comment>
<evidence type="ECO:0000259" key="3">
    <source>
        <dbReference type="SMART" id="SM00331"/>
    </source>
</evidence>
<reference evidence="4 5" key="1">
    <citation type="submission" date="2024-06" db="EMBL/GenBank/DDBJ databases">
        <title>The Natural Products Discovery Center: Release of the First 8490 Sequenced Strains for Exploring Actinobacteria Biosynthetic Diversity.</title>
        <authorList>
            <person name="Kalkreuter E."/>
            <person name="Kautsar S.A."/>
            <person name="Yang D."/>
            <person name="Bader C.D."/>
            <person name="Teijaro C.N."/>
            <person name="Fluegel L."/>
            <person name="Davis C.M."/>
            <person name="Simpson J.R."/>
            <person name="Lauterbach L."/>
            <person name="Steele A.D."/>
            <person name="Gui C."/>
            <person name="Meng S."/>
            <person name="Li G."/>
            <person name="Viehrig K."/>
            <person name="Ye F."/>
            <person name="Su P."/>
            <person name="Kiefer A.F."/>
            <person name="Nichols A."/>
            <person name="Cepeda A.J."/>
            <person name="Yan W."/>
            <person name="Fan B."/>
            <person name="Jiang Y."/>
            <person name="Adhikari A."/>
            <person name="Zheng C.-J."/>
            <person name="Schuster L."/>
            <person name="Cowan T.M."/>
            <person name="Smanski M.J."/>
            <person name="Chevrette M.G."/>
            <person name="De Carvalho L.P.S."/>
            <person name="Shen B."/>
        </authorList>
    </citation>
    <scope>NUCLEOTIDE SEQUENCE [LARGE SCALE GENOMIC DNA]</scope>
    <source>
        <strain evidence="4 5">NPDC052768</strain>
    </source>
</reference>
<evidence type="ECO:0000313" key="5">
    <source>
        <dbReference type="Proteomes" id="UP001552527"/>
    </source>
</evidence>
<feature type="region of interest" description="Disordered" evidence="2">
    <location>
        <begin position="1"/>
        <end position="33"/>
    </location>
</feature>
<evidence type="ECO:0000256" key="1">
    <source>
        <dbReference type="ARBA" id="ARBA00022801"/>
    </source>
</evidence>
<keyword evidence="5" id="KW-1185">Reference proteome</keyword>
<proteinExistence type="predicted"/>